<dbReference type="Proteomes" id="UP001060104">
    <property type="component" value="Chromosome"/>
</dbReference>
<gene>
    <name evidence="2" type="ORF">NXY30_26385</name>
</gene>
<accession>A0ABY5T975</accession>
<keyword evidence="3" id="KW-1185">Reference proteome</keyword>
<evidence type="ECO:0008006" key="4">
    <source>
        <dbReference type="Google" id="ProtNLM"/>
    </source>
</evidence>
<protein>
    <recommendedName>
        <fullName evidence="4">Lipoprotein</fullName>
    </recommendedName>
</protein>
<dbReference type="GeneID" id="69591688"/>
<dbReference type="PROSITE" id="PS51257">
    <property type="entry name" value="PROKAR_LIPOPROTEIN"/>
    <property type="match status" value="1"/>
</dbReference>
<evidence type="ECO:0000313" key="2">
    <source>
        <dbReference type="EMBL" id="UVQ74428.1"/>
    </source>
</evidence>
<keyword evidence="1" id="KW-1133">Transmembrane helix</keyword>
<dbReference type="PANTHER" id="PTHR41339:SF1">
    <property type="entry name" value="SECRETED PROTEIN"/>
    <property type="match status" value="1"/>
</dbReference>
<keyword evidence="1" id="KW-0472">Membrane</keyword>
<name>A0ABY5T975_9BACE</name>
<keyword evidence="1" id="KW-0812">Transmembrane</keyword>
<feature type="transmembrane region" description="Helical" evidence="1">
    <location>
        <begin position="7"/>
        <end position="28"/>
    </location>
</feature>
<dbReference type="PANTHER" id="PTHR41339">
    <property type="entry name" value="LIPL48"/>
    <property type="match status" value="1"/>
</dbReference>
<evidence type="ECO:0000256" key="1">
    <source>
        <dbReference type="SAM" id="Phobius"/>
    </source>
</evidence>
<evidence type="ECO:0000313" key="3">
    <source>
        <dbReference type="Proteomes" id="UP001060104"/>
    </source>
</evidence>
<sequence length="384" mass="41521">MTKEETILCWKALAAFLFLVAAMCLSIFTSCSQEDGMFERESVETLPAVISADKTLYADTEYLLGKPVFVTNGATLTIQPGALLKALPAVGYGKAALVITKGCRIMAEGTEENPIVMTASVKQAGSWDGLTLLGKAPVSYQGATLYGDDAGTDISYGGTEENDNSGILRYVRVEYAGAGGGAFTFDATGRGTVIDHCQSYRSAYNGFVFNGGTANARYLIATGAEENGLCFNEGYTGKLQYVKATAPTPRSVWSVVSCNGMERTENLMPYTHPVIANLSTAHSTKVHGQCYPLTVSAYSLLTLVNSDTNETGVTDEVTVRFYRGELRGMPGTDYMQVNTVGPEHDVKPDDYQWDVFFERTGYCGSVPPDTGKDGDWTMKEWIKK</sequence>
<organism evidence="2 3">
    <name type="scientific">Bacteroides faecis</name>
    <dbReference type="NCBI Taxonomy" id="674529"/>
    <lineage>
        <taxon>Bacteria</taxon>
        <taxon>Pseudomonadati</taxon>
        <taxon>Bacteroidota</taxon>
        <taxon>Bacteroidia</taxon>
        <taxon>Bacteroidales</taxon>
        <taxon>Bacteroidaceae</taxon>
        <taxon>Bacteroides</taxon>
    </lineage>
</organism>
<dbReference type="EMBL" id="CP103141">
    <property type="protein sequence ID" value="UVQ74428.1"/>
    <property type="molecule type" value="Genomic_DNA"/>
</dbReference>
<proteinExistence type="predicted"/>
<dbReference type="RefSeq" id="WP_070612787.1">
    <property type="nucleotide sequence ID" value="NZ_CP081916.1"/>
</dbReference>
<reference evidence="2" key="1">
    <citation type="submission" date="2022-08" db="EMBL/GenBank/DDBJ databases">
        <title>Genome Sequencing of Bacteroides fragilis Group Isolates with Nanopore Technology.</title>
        <authorList>
            <person name="Tisza M.J."/>
            <person name="Smith D."/>
            <person name="Dekker J.P."/>
        </authorList>
    </citation>
    <scope>NUCLEOTIDE SEQUENCE</scope>
    <source>
        <strain evidence="2">BFG-527</strain>
    </source>
</reference>